<dbReference type="RefSeq" id="WP_147932142.1">
    <property type="nucleotide sequence ID" value="NZ_VOXD01000033.1"/>
</dbReference>
<dbReference type="AlphaFoldDB" id="A0A5C7FDV0"/>
<comment type="caution">
    <text evidence="1">The sequence shown here is derived from an EMBL/GenBank/DDBJ whole genome shotgun (WGS) entry which is preliminary data.</text>
</comment>
<organism evidence="1 2">
    <name type="scientific">Neolewinella aurantiaca</name>
    <dbReference type="NCBI Taxonomy" id="2602767"/>
    <lineage>
        <taxon>Bacteria</taxon>
        <taxon>Pseudomonadati</taxon>
        <taxon>Bacteroidota</taxon>
        <taxon>Saprospiria</taxon>
        <taxon>Saprospirales</taxon>
        <taxon>Lewinellaceae</taxon>
        <taxon>Neolewinella</taxon>
    </lineage>
</organism>
<name>A0A5C7FDV0_9BACT</name>
<protein>
    <submittedName>
        <fullName evidence="1">Uncharacterized protein</fullName>
    </submittedName>
</protein>
<dbReference type="EMBL" id="VOXD01000033">
    <property type="protein sequence ID" value="TXF87688.1"/>
    <property type="molecule type" value="Genomic_DNA"/>
</dbReference>
<accession>A0A5C7FDV0</accession>
<evidence type="ECO:0000313" key="1">
    <source>
        <dbReference type="EMBL" id="TXF87688.1"/>
    </source>
</evidence>
<evidence type="ECO:0000313" key="2">
    <source>
        <dbReference type="Proteomes" id="UP000321907"/>
    </source>
</evidence>
<keyword evidence="2" id="KW-1185">Reference proteome</keyword>
<reference evidence="1 2" key="1">
    <citation type="submission" date="2019-08" db="EMBL/GenBank/DDBJ databases">
        <title>Lewinella sp. strain SSH13 Genome sequencing and assembly.</title>
        <authorList>
            <person name="Kim I."/>
        </authorList>
    </citation>
    <scope>NUCLEOTIDE SEQUENCE [LARGE SCALE GENOMIC DNA]</scope>
    <source>
        <strain evidence="1 2">SSH13</strain>
    </source>
</reference>
<sequence>MRFILNMPMPPLPFKSFHIYEARPKSNLPDQFVISITSATYVSRQETSFLTVVPLREFQITYDHPLIVIVDPAANRDIELVRPLAAYVSSIQSIPSHLYIPHSQGEISEVVKKELKKKLNGWLDLGS</sequence>
<proteinExistence type="predicted"/>
<dbReference type="Proteomes" id="UP000321907">
    <property type="component" value="Unassembled WGS sequence"/>
</dbReference>
<gene>
    <name evidence="1" type="ORF">FUA23_17920</name>
</gene>